<gene>
    <name evidence="1" type="ORF">B0H16DRAFT_1449143</name>
</gene>
<sequence>MTEEHRVRTDKLVEREDKEDLGRIDGLHHRRWLARSDIGCRSAGTALFKFRQGRSFVYLMRDSDEPSSAGHALFGLLPSSARGCRPRPWTRFNGYRATGSNRGRPLKHGRDGRETVATQILLFRQYY</sequence>
<protein>
    <submittedName>
        <fullName evidence="1">Uncharacterized protein</fullName>
    </submittedName>
</protein>
<dbReference type="AlphaFoldDB" id="A0AAD7NWX8"/>
<name>A0AAD7NWX8_9AGAR</name>
<reference evidence="1" key="1">
    <citation type="submission" date="2023-03" db="EMBL/GenBank/DDBJ databases">
        <title>Massive genome expansion in bonnet fungi (Mycena s.s.) driven by repeated elements and novel gene families across ecological guilds.</title>
        <authorList>
            <consortium name="Lawrence Berkeley National Laboratory"/>
            <person name="Harder C.B."/>
            <person name="Miyauchi S."/>
            <person name="Viragh M."/>
            <person name="Kuo A."/>
            <person name="Thoen E."/>
            <person name="Andreopoulos B."/>
            <person name="Lu D."/>
            <person name="Skrede I."/>
            <person name="Drula E."/>
            <person name="Henrissat B."/>
            <person name="Morin E."/>
            <person name="Kohler A."/>
            <person name="Barry K."/>
            <person name="LaButti K."/>
            <person name="Morin E."/>
            <person name="Salamov A."/>
            <person name="Lipzen A."/>
            <person name="Mereny Z."/>
            <person name="Hegedus B."/>
            <person name="Baldrian P."/>
            <person name="Stursova M."/>
            <person name="Weitz H."/>
            <person name="Taylor A."/>
            <person name="Grigoriev I.V."/>
            <person name="Nagy L.G."/>
            <person name="Martin F."/>
            <person name="Kauserud H."/>
        </authorList>
    </citation>
    <scope>NUCLEOTIDE SEQUENCE</scope>
    <source>
        <strain evidence="1">CBHHK182m</strain>
    </source>
</reference>
<comment type="caution">
    <text evidence="1">The sequence shown here is derived from an EMBL/GenBank/DDBJ whole genome shotgun (WGS) entry which is preliminary data.</text>
</comment>
<dbReference type="EMBL" id="JARKIB010000007">
    <property type="protein sequence ID" value="KAJ7778560.1"/>
    <property type="molecule type" value="Genomic_DNA"/>
</dbReference>
<keyword evidence="2" id="KW-1185">Reference proteome</keyword>
<evidence type="ECO:0000313" key="1">
    <source>
        <dbReference type="EMBL" id="KAJ7778560.1"/>
    </source>
</evidence>
<accession>A0AAD7NWX8</accession>
<proteinExistence type="predicted"/>
<organism evidence="1 2">
    <name type="scientific">Mycena metata</name>
    <dbReference type="NCBI Taxonomy" id="1033252"/>
    <lineage>
        <taxon>Eukaryota</taxon>
        <taxon>Fungi</taxon>
        <taxon>Dikarya</taxon>
        <taxon>Basidiomycota</taxon>
        <taxon>Agaricomycotina</taxon>
        <taxon>Agaricomycetes</taxon>
        <taxon>Agaricomycetidae</taxon>
        <taxon>Agaricales</taxon>
        <taxon>Marasmiineae</taxon>
        <taxon>Mycenaceae</taxon>
        <taxon>Mycena</taxon>
    </lineage>
</organism>
<evidence type="ECO:0000313" key="2">
    <source>
        <dbReference type="Proteomes" id="UP001215598"/>
    </source>
</evidence>
<dbReference type="Proteomes" id="UP001215598">
    <property type="component" value="Unassembled WGS sequence"/>
</dbReference>